<keyword evidence="1" id="KW-0472">Membrane</keyword>
<sequence length="242" mass="26832">MSFEILTQRIKSFPELSFGDIFSKSIALFKKVWLQGFIILLLTFVVILPFYIILYIPLIAAGITDPEFLQNNEMPPMVAIAMCILAPVVAIGITTFALALNAAFLKICKHKDLEQESNDDYFYFFKEGRLGKVFILALYTFGLAFLGMLACGVGLFYMIVPLSLIPAFLAFSGELSPLEMVKASFTLGNKNWLVIFGLIMVMGIVAELGFLLCCIGVLFTAMLGKVPVYFMYKDGVGFNGVE</sequence>
<dbReference type="EMBL" id="LZFP01000052">
    <property type="protein sequence ID" value="OBR35282.1"/>
    <property type="molecule type" value="Genomic_DNA"/>
</dbReference>
<feature type="transmembrane region" description="Helical" evidence="1">
    <location>
        <begin position="78"/>
        <end position="105"/>
    </location>
</feature>
<feature type="transmembrane region" description="Helical" evidence="1">
    <location>
        <begin position="192"/>
        <end position="223"/>
    </location>
</feature>
<keyword evidence="1" id="KW-0812">Transmembrane</keyword>
<dbReference type="RefSeq" id="WP_068487335.1">
    <property type="nucleotide sequence ID" value="NZ_CP018760.1"/>
</dbReference>
<dbReference type="STRING" id="1836467.BTR34_05755"/>
<keyword evidence="1" id="KW-1133">Transmembrane helix</keyword>
<gene>
    <name evidence="2" type="ORF">A9200_11985</name>
</gene>
<dbReference type="KEGG" id="mart:BTR34_05755"/>
<evidence type="ECO:0000256" key="1">
    <source>
        <dbReference type="SAM" id="Phobius"/>
    </source>
</evidence>
<reference evidence="3" key="1">
    <citation type="submission" date="2016-06" db="EMBL/GenBank/DDBJ databases">
        <authorList>
            <person name="Zhan P."/>
        </authorList>
    </citation>
    <scope>NUCLEOTIDE SEQUENCE [LARGE SCALE GENOMIC DNA]</scope>
    <source>
        <strain evidence="3">T28</strain>
    </source>
</reference>
<dbReference type="OrthoDB" id="1365379at2"/>
<proteinExistence type="predicted"/>
<name>A0A1B7YXR7_9FLAO</name>
<comment type="caution">
    <text evidence="2">The sequence shown here is derived from an EMBL/GenBank/DDBJ whole genome shotgun (WGS) entry which is preliminary data.</text>
</comment>
<dbReference type="AlphaFoldDB" id="A0A1B7YXR7"/>
<organism evidence="2 3">
    <name type="scientific">Maribacter hydrothermalis</name>
    <dbReference type="NCBI Taxonomy" id="1836467"/>
    <lineage>
        <taxon>Bacteria</taxon>
        <taxon>Pseudomonadati</taxon>
        <taxon>Bacteroidota</taxon>
        <taxon>Flavobacteriia</taxon>
        <taxon>Flavobacteriales</taxon>
        <taxon>Flavobacteriaceae</taxon>
        <taxon>Maribacter</taxon>
    </lineage>
</organism>
<accession>A0A1B7YXR7</accession>
<evidence type="ECO:0008006" key="4">
    <source>
        <dbReference type="Google" id="ProtNLM"/>
    </source>
</evidence>
<keyword evidence="3" id="KW-1185">Reference proteome</keyword>
<dbReference type="Proteomes" id="UP000092164">
    <property type="component" value="Unassembled WGS sequence"/>
</dbReference>
<evidence type="ECO:0000313" key="3">
    <source>
        <dbReference type="Proteomes" id="UP000092164"/>
    </source>
</evidence>
<feature type="transmembrane region" description="Helical" evidence="1">
    <location>
        <begin position="32"/>
        <end position="58"/>
    </location>
</feature>
<feature type="transmembrane region" description="Helical" evidence="1">
    <location>
        <begin position="133"/>
        <end position="159"/>
    </location>
</feature>
<evidence type="ECO:0000313" key="2">
    <source>
        <dbReference type="EMBL" id="OBR35282.1"/>
    </source>
</evidence>
<protein>
    <recommendedName>
        <fullName evidence="4">DUF4013 domain-containing protein</fullName>
    </recommendedName>
</protein>